<evidence type="ECO:0000313" key="1">
    <source>
        <dbReference type="EMBL" id="OCG76519.1"/>
    </source>
</evidence>
<proteinExistence type="predicted"/>
<gene>
    <name evidence="1" type="ORF">A7J15_11060</name>
</gene>
<dbReference type="OrthoDB" id="5080005at2"/>
<protein>
    <submittedName>
        <fullName evidence="1">Uncharacterized protein</fullName>
    </submittedName>
</protein>
<keyword evidence="2" id="KW-1185">Reference proteome</keyword>
<dbReference type="EMBL" id="LXMD01000001">
    <property type="protein sequence ID" value="OCG76519.1"/>
    <property type="molecule type" value="Genomic_DNA"/>
</dbReference>
<comment type="caution">
    <text evidence="1">The sequence shown here is derived from an EMBL/GenBank/DDBJ whole genome shotgun (WGS) entry which is preliminary data.</text>
</comment>
<name>A0A1B9NIS6_9MICO</name>
<dbReference type="RefSeq" id="WP_067027940.1">
    <property type="nucleotide sequence ID" value="NZ_CP038256.1"/>
</dbReference>
<dbReference type="AlphaFoldDB" id="A0A1B9NIS6"/>
<dbReference type="STRING" id="904291.A7J15_11060"/>
<reference evidence="1 2" key="1">
    <citation type="submission" date="2016-05" db="EMBL/GenBank/DDBJ databases">
        <authorList>
            <person name="Lavstsen T."/>
            <person name="Jespersen J.S."/>
        </authorList>
    </citation>
    <scope>NUCLEOTIDE SEQUENCE [LARGE SCALE GENOMIC DNA]</scope>
    <source>
        <strain evidence="1 2">YLB-01</strain>
    </source>
</reference>
<organism evidence="1 2">
    <name type="scientific">Microbacterium sediminis</name>
    <dbReference type="NCBI Taxonomy" id="904291"/>
    <lineage>
        <taxon>Bacteria</taxon>
        <taxon>Bacillati</taxon>
        <taxon>Actinomycetota</taxon>
        <taxon>Actinomycetes</taxon>
        <taxon>Micrococcales</taxon>
        <taxon>Microbacteriaceae</taxon>
        <taxon>Microbacterium</taxon>
    </lineage>
</organism>
<accession>A0A1B9NIS6</accession>
<evidence type="ECO:0000313" key="2">
    <source>
        <dbReference type="Proteomes" id="UP000093355"/>
    </source>
</evidence>
<sequence length="321" mass="33793">MTSSWDLDGTAPTPAPAKPRHRRRIPAWAIGLLALIVVGAGLGVWWASSRGPDARDVAEQYLAALEEGDVSALRRVTGASIEDPAIQAFAQASSYVADATLEGVQTSGDRATARASVTLGGETHTFESPMERSDGVWRMGDVITVTAEPSIGDTVAIGELSFAAGEPIRLYPAQYELTSLPGEVLDGSATVTALPGADPAAVEVPQTFVDEAQEVVQERLAAHAEECAAATDAIPEACGIVVPWPADLREFRGVAFTIDHLPWVEIDTEAMTFAATGGSLTAAVTGIAHDGSEETFTYRADDWTLRGTMEVADGRLVLSVF</sequence>
<dbReference type="Proteomes" id="UP000093355">
    <property type="component" value="Unassembled WGS sequence"/>
</dbReference>